<comment type="caution">
    <text evidence="2">The sequence shown here is derived from an EMBL/GenBank/DDBJ whole genome shotgun (WGS) entry which is preliminary data.</text>
</comment>
<accession>A0ABV5AJB1</accession>
<sequence length="85" mass="9710">MGTRVYEYYAVFTYEDEGITITFPDLPGCISCGYSTDEAINMAHEALHLYLDDMKETEIPRPSKEEQIVLDSNQKTFPITVQMGH</sequence>
<dbReference type="InterPro" id="IPR035069">
    <property type="entry name" value="TTHA1013/TTHA0281-like"/>
</dbReference>
<dbReference type="Gene3D" id="3.30.160.250">
    <property type="match status" value="1"/>
</dbReference>
<dbReference type="RefSeq" id="WP_275474058.1">
    <property type="nucleotide sequence ID" value="NZ_CP162940.1"/>
</dbReference>
<name>A0ABV5AJB1_9BACL</name>
<feature type="domain" description="HicB-like antitoxin of toxin-antitoxin system" evidence="1">
    <location>
        <begin position="15"/>
        <end position="69"/>
    </location>
</feature>
<dbReference type="EMBL" id="JBDXSU010000020">
    <property type="protein sequence ID" value="MFB5192358.1"/>
    <property type="molecule type" value="Genomic_DNA"/>
</dbReference>
<protein>
    <submittedName>
        <fullName evidence="2">Type II toxin-antitoxin system HicB family antitoxin</fullName>
    </submittedName>
</protein>
<reference evidence="2 3" key="1">
    <citation type="journal article" date="2024" name="Int. J. Mol. Sci.">
        <title>Exploration of Alicyclobacillus spp. Genome in Search of Antibiotic Resistance.</title>
        <authorList>
            <person name="Bucka-Kolendo J."/>
            <person name="Kiousi D.E."/>
            <person name="Dekowska A."/>
            <person name="Mikolajczuk-Szczyrba A."/>
            <person name="Karadedos D.M."/>
            <person name="Michael P."/>
            <person name="Galanis A."/>
            <person name="Sokolowska B."/>
        </authorList>
    </citation>
    <scope>NUCLEOTIDE SEQUENCE [LARGE SCALE GENOMIC DNA]</scope>
    <source>
        <strain evidence="2 3">KKP 3000</strain>
    </source>
</reference>
<evidence type="ECO:0000313" key="3">
    <source>
        <dbReference type="Proteomes" id="UP001579974"/>
    </source>
</evidence>
<organism evidence="2 3">
    <name type="scientific">Alicyclobacillus fastidiosus</name>
    <dbReference type="NCBI Taxonomy" id="392011"/>
    <lineage>
        <taxon>Bacteria</taxon>
        <taxon>Bacillati</taxon>
        <taxon>Bacillota</taxon>
        <taxon>Bacilli</taxon>
        <taxon>Bacillales</taxon>
        <taxon>Alicyclobacillaceae</taxon>
        <taxon>Alicyclobacillus</taxon>
    </lineage>
</organism>
<proteinExistence type="predicted"/>
<dbReference type="SUPFAM" id="SSF143100">
    <property type="entry name" value="TTHA1013/TTHA0281-like"/>
    <property type="match status" value="1"/>
</dbReference>
<dbReference type="Proteomes" id="UP001579974">
    <property type="component" value="Unassembled WGS sequence"/>
</dbReference>
<gene>
    <name evidence="2" type="ORF">KKP3000_001557</name>
</gene>
<dbReference type="InterPro" id="IPR031807">
    <property type="entry name" value="HicB-like"/>
</dbReference>
<keyword evidence="3" id="KW-1185">Reference proteome</keyword>
<evidence type="ECO:0000313" key="2">
    <source>
        <dbReference type="EMBL" id="MFB5192358.1"/>
    </source>
</evidence>
<evidence type="ECO:0000259" key="1">
    <source>
        <dbReference type="Pfam" id="PF15919"/>
    </source>
</evidence>
<dbReference type="Pfam" id="PF15919">
    <property type="entry name" value="HicB_lk_antitox"/>
    <property type="match status" value="1"/>
</dbReference>